<evidence type="ECO:0000313" key="2">
    <source>
        <dbReference type="EMBL" id="TKW68526.1"/>
    </source>
</evidence>
<dbReference type="EMBL" id="VAFL01000001">
    <property type="protein sequence ID" value="TKW68526.1"/>
    <property type="molecule type" value="Genomic_DNA"/>
</dbReference>
<reference evidence="2 3" key="1">
    <citation type="journal article" date="2017" name="Nat. Commun.">
        <title>In situ click chemistry generation of cyclooxygenase-2 inhibitors.</title>
        <authorList>
            <person name="Bhardwaj A."/>
            <person name="Kaur J."/>
            <person name="Wuest M."/>
            <person name="Wuest F."/>
        </authorList>
    </citation>
    <scope>NUCLEOTIDE SEQUENCE [LARGE SCALE GENOMIC DNA]</scope>
    <source>
        <strain evidence="2">S2_012_000_R3_94</strain>
    </source>
</reference>
<dbReference type="AlphaFoldDB" id="A0A533IAR1"/>
<name>A0A533IAR1_PARDE</name>
<organism evidence="2 3">
    <name type="scientific">Paracoccus denitrificans</name>
    <dbReference type="NCBI Taxonomy" id="266"/>
    <lineage>
        <taxon>Bacteria</taxon>
        <taxon>Pseudomonadati</taxon>
        <taxon>Pseudomonadota</taxon>
        <taxon>Alphaproteobacteria</taxon>
        <taxon>Rhodobacterales</taxon>
        <taxon>Paracoccaceae</taxon>
        <taxon>Paracoccus</taxon>
    </lineage>
</organism>
<evidence type="ECO:0000256" key="1">
    <source>
        <dbReference type="SAM" id="SignalP"/>
    </source>
</evidence>
<feature type="chain" id="PRO_5021799011" description="DUF3617 family protein" evidence="1">
    <location>
        <begin position="21"/>
        <end position="133"/>
    </location>
</feature>
<evidence type="ECO:0008006" key="4">
    <source>
        <dbReference type="Google" id="ProtNLM"/>
    </source>
</evidence>
<keyword evidence="1" id="KW-0732">Signal</keyword>
<accession>A0A533IAR1</accession>
<dbReference type="Proteomes" id="UP000315344">
    <property type="component" value="Unassembled WGS sequence"/>
</dbReference>
<sequence>MRYLLRAALVLATVPVQANAASWHRMGSCSYHLDRDGSGSYALISSAPCRQDFSSGTGTWGARFTWDNGNRVMLFSADGSEDNLTLNDRPVLPQTAGARLPDSAAYGECHLTDLDGRTEATCFKPEGEQIQSP</sequence>
<protein>
    <recommendedName>
        <fullName evidence="4">DUF3617 family protein</fullName>
    </recommendedName>
</protein>
<gene>
    <name evidence="2" type="ORF">DI616_00535</name>
</gene>
<evidence type="ECO:0000313" key="3">
    <source>
        <dbReference type="Proteomes" id="UP000315344"/>
    </source>
</evidence>
<comment type="caution">
    <text evidence="2">The sequence shown here is derived from an EMBL/GenBank/DDBJ whole genome shotgun (WGS) entry which is preliminary data.</text>
</comment>
<proteinExistence type="predicted"/>
<feature type="signal peptide" evidence="1">
    <location>
        <begin position="1"/>
        <end position="20"/>
    </location>
</feature>